<name>A0A850EPS7_9BACL</name>
<dbReference type="EMBL" id="JABWCS010000203">
    <property type="protein sequence ID" value="NUU60652.1"/>
    <property type="molecule type" value="Genomic_DNA"/>
</dbReference>
<dbReference type="PANTHER" id="PTHR40841">
    <property type="entry name" value="SIDEROPHORE TRIACETYLFUSARININE C ESTERASE"/>
    <property type="match status" value="1"/>
</dbReference>
<reference evidence="3" key="1">
    <citation type="submission" date="2020-06" db="EMBL/GenBank/DDBJ databases">
        <title>Paenibacillus sp. nov., isolated from soil.</title>
        <authorList>
            <person name="Seo Y.L."/>
        </authorList>
    </citation>
    <scope>NUCLEOTIDE SEQUENCE [LARGE SCALE GENOMIC DNA]</scope>
    <source>
        <strain evidence="3">JW14</strain>
    </source>
</reference>
<comment type="similarity">
    <text evidence="1">Belongs to the esterase D family.</text>
</comment>
<dbReference type="PANTHER" id="PTHR40841:SF2">
    <property type="entry name" value="SIDEROPHORE-DEGRADING ESTERASE (EUROFUNG)"/>
    <property type="match status" value="1"/>
</dbReference>
<dbReference type="Pfam" id="PF00756">
    <property type="entry name" value="Esterase"/>
    <property type="match status" value="1"/>
</dbReference>
<evidence type="ECO:0000256" key="1">
    <source>
        <dbReference type="ARBA" id="ARBA00005622"/>
    </source>
</evidence>
<keyword evidence="4" id="KW-1185">Reference proteome</keyword>
<dbReference type="Proteomes" id="UP000564806">
    <property type="component" value="Unassembled WGS sequence"/>
</dbReference>
<proteinExistence type="inferred from homology"/>
<accession>A0A850EPS7</accession>
<dbReference type="RefSeq" id="WP_175371231.1">
    <property type="nucleotide sequence ID" value="NZ_JABWCS010000203.1"/>
</dbReference>
<organism evidence="3 4">
    <name type="scientific">Paenibacillus agri</name>
    <dbReference type="NCBI Taxonomy" id="2744309"/>
    <lineage>
        <taxon>Bacteria</taxon>
        <taxon>Bacillati</taxon>
        <taxon>Bacillota</taxon>
        <taxon>Bacilli</taxon>
        <taxon>Bacillales</taxon>
        <taxon>Paenibacillaceae</taxon>
        <taxon>Paenibacillus</taxon>
    </lineage>
</organism>
<comment type="caution">
    <text evidence="3">The sequence shown here is derived from an EMBL/GenBank/DDBJ whole genome shotgun (WGS) entry which is preliminary data.</text>
</comment>
<sequence>MNKLTRNPYIADRCYEYEMSSSRGDHYRILIGTPVEEAPVNGYPVIYALDGDALFQTVAETVRLQTRKPKGLGPVLVIGIGYPSKEPFDMNRRCLDFTIPAEGSVLPARPEGRPWPPHGGADQFLDFIERELKPVIAGEWPIDSSRQLIVGHSLGGLLVLHALFARPHLFTHYAAGSPSTWWAEDKIFEEQMQFTQTWQSSATIRLQLTTGARELPHMLDGSDRMGQAMRALSDRGITTDVIRFEDEDHVSVLPGMLARLPRFIWS</sequence>
<dbReference type="AlphaFoldDB" id="A0A850EPS7"/>
<dbReference type="InterPro" id="IPR029058">
    <property type="entry name" value="AB_hydrolase_fold"/>
</dbReference>
<dbReference type="Gene3D" id="3.40.50.1820">
    <property type="entry name" value="alpha/beta hydrolase"/>
    <property type="match status" value="1"/>
</dbReference>
<evidence type="ECO:0000256" key="2">
    <source>
        <dbReference type="ARBA" id="ARBA00022801"/>
    </source>
</evidence>
<dbReference type="InterPro" id="IPR052558">
    <property type="entry name" value="Siderophore_Hydrolase_D"/>
</dbReference>
<evidence type="ECO:0000313" key="3">
    <source>
        <dbReference type="EMBL" id="NUU60652.1"/>
    </source>
</evidence>
<dbReference type="SUPFAM" id="SSF53474">
    <property type="entry name" value="alpha/beta-Hydrolases"/>
    <property type="match status" value="1"/>
</dbReference>
<keyword evidence="2 3" id="KW-0378">Hydrolase</keyword>
<evidence type="ECO:0000313" key="4">
    <source>
        <dbReference type="Proteomes" id="UP000564806"/>
    </source>
</evidence>
<gene>
    <name evidence="3" type="ORF">HPT30_09885</name>
</gene>
<dbReference type="GO" id="GO:0016788">
    <property type="term" value="F:hydrolase activity, acting on ester bonds"/>
    <property type="evidence" value="ECO:0007669"/>
    <property type="project" value="TreeGrafter"/>
</dbReference>
<protein>
    <submittedName>
        <fullName evidence="3">Alpha/beta hydrolase</fullName>
    </submittedName>
</protein>
<dbReference type="InterPro" id="IPR000801">
    <property type="entry name" value="Esterase-like"/>
</dbReference>